<dbReference type="GO" id="GO:0042590">
    <property type="term" value="P:antigen processing and presentation of exogenous peptide antigen via MHC class I"/>
    <property type="evidence" value="ECO:0000266"/>
    <property type="project" value="RGD"/>
</dbReference>
<dbReference type="GO" id="GO:0030246">
    <property type="term" value="F:carbohydrate binding"/>
    <property type="evidence" value="ECO:0000266"/>
    <property type="project" value="RGD"/>
</dbReference>
<dbReference type="GO" id="GO:0002250">
    <property type="term" value="P:adaptive immune response"/>
    <property type="evidence" value="ECO:0007669"/>
    <property type="project" value="UniProtKB-KW"/>
</dbReference>
<dbReference type="RefSeq" id="XP_038963817.1">
    <property type="nucleotide sequence ID" value="XM_039107889.2"/>
</dbReference>
<evidence type="ECO:0000256" key="5">
    <source>
        <dbReference type="ARBA" id="ARBA00022723"/>
    </source>
</evidence>
<dbReference type="InterPro" id="IPR016187">
    <property type="entry name" value="CTDL_fold"/>
</dbReference>
<dbReference type="GO" id="GO:0061760">
    <property type="term" value="P:antifungal innate immune response"/>
    <property type="evidence" value="ECO:0000318"/>
    <property type="project" value="GO_Central"/>
</dbReference>
<dbReference type="GO" id="GO:0005537">
    <property type="term" value="F:D-mannose binding"/>
    <property type="evidence" value="ECO:0000266"/>
    <property type="project" value="RGD"/>
</dbReference>
<comment type="subcellular location">
    <subcellularLocation>
        <location evidence="1">Cell membrane</location>
        <topology evidence="1">Single-pass type II membrane protein</topology>
    </subcellularLocation>
</comment>
<reference evidence="17" key="3">
    <citation type="submission" date="2025-09" db="UniProtKB">
        <authorList>
            <consortium name="Ensembl"/>
        </authorList>
    </citation>
    <scope>IDENTIFICATION</scope>
    <source>
        <strain evidence="17">Brown Norway</strain>
    </source>
</reference>
<keyword evidence="5" id="KW-0479">Metal-binding</keyword>
<dbReference type="GeneTree" id="ENSGT00940000162867"/>
<dbReference type="Bgee" id="ENSRNOG00000010018">
    <property type="expression patterns" value="Expressed in spleen and 19 other cell types or tissues"/>
</dbReference>
<dbReference type="PROSITE" id="PS50041">
    <property type="entry name" value="C_TYPE_LECTIN_2"/>
    <property type="match status" value="1"/>
</dbReference>
<dbReference type="GO" id="GO:0032720">
    <property type="term" value="P:negative regulation of tumor necrosis factor production"/>
    <property type="evidence" value="ECO:0000266"/>
    <property type="project" value="RGD"/>
</dbReference>
<organism evidence="17 18">
    <name type="scientific">Rattus norvegicus</name>
    <name type="common">Rat</name>
    <dbReference type="NCBI Taxonomy" id="10116"/>
    <lineage>
        <taxon>Eukaryota</taxon>
        <taxon>Metazoa</taxon>
        <taxon>Chordata</taxon>
        <taxon>Craniata</taxon>
        <taxon>Vertebrata</taxon>
        <taxon>Euteleostomi</taxon>
        <taxon>Mammalia</taxon>
        <taxon>Eutheria</taxon>
        <taxon>Euarchontoglires</taxon>
        <taxon>Glires</taxon>
        <taxon>Rodentia</taxon>
        <taxon>Myomorpha</taxon>
        <taxon>Muroidea</taxon>
        <taxon>Muridae</taxon>
        <taxon>Murinae</taxon>
        <taxon>Rattus</taxon>
    </lineage>
</organism>
<dbReference type="GO" id="GO:0001818">
    <property type="term" value="P:negative regulation of cytokine production"/>
    <property type="evidence" value="ECO:0000266"/>
    <property type="project" value="RGD"/>
</dbReference>
<keyword evidence="11" id="KW-1064">Adaptive immunity</keyword>
<reference evidence="17" key="2">
    <citation type="submission" date="2025-08" db="UniProtKB">
        <authorList>
            <consortium name="Ensembl"/>
        </authorList>
    </citation>
    <scope>IDENTIFICATION</scope>
    <source>
        <strain evidence="17">Brown Norway</strain>
    </source>
</reference>
<evidence type="ECO:0000313" key="17">
    <source>
        <dbReference type="Ensembl" id="ENSRNOP00000013308.3"/>
    </source>
</evidence>
<dbReference type="InParanoid" id="E9PT25"/>
<keyword evidence="6" id="KW-0430">Lectin</keyword>
<dbReference type="PROSITE" id="PS00615">
    <property type="entry name" value="C_TYPE_LECTIN_1"/>
    <property type="match status" value="1"/>
</dbReference>
<dbReference type="AGR" id="RGD:1359528"/>
<dbReference type="PANTHER" id="PTHR22803">
    <property type="entry name" value="MANNOSE, PHOSPHOLIPASE, LECTIN RECEPTOR RELATED"/>
    <property type="match status" value="1"/>
</dbReference>
<evidence type="ECO:0000313" key="18">
    <source>
        <dbReference type="Proteomes" id="UP000002494"/>
    </source>
</evidence>
<dbReference type="InterPro" id="IPR050111">
    <property type="entry name" value="C-type_lectin/snaclec_domain"/>
</dbReference>
<evidence type="ECO:0000256" key="10">
    <source>
        <dbReference type="ARBA" id="ARBA00022989"/>
    </source>
</evidence>
<dbReference type="InterPro" id="IPR018378">
    <property type="entry name" value="C-type_lectin_CS"/>
</dbReference>
<keyword evidence="12 15" id="KW-0472">Membrane</keyword>
<evidence type="ECO:0000256" key="11">
    <source>
        <dbReference type="ARBA" id="ARBA00023130"/>
    </source>
</evidence>
<dbReference type="HOGENOM" id="CLU_049894_7_5_1"/>
<evidence type="ECO:0000256" key="14">
    <source>
        <dbReference type="ARBA" id="ARBA00023180"/>
    </source>
</evidence>
<dbReference type="GO" id="GO:0038187">
    <property type="term" value="F:pattern recognition receptor activity"/>
    <property type="evidence" value="ECO:0000318"/>
    <property type="project" value="GO_Central"/>
</dbReference>
<keyword evidence="8" id="KW-0391">Immunity</keyword>
<protein>
    <submittedName>
        <fullName evidence="17">C-type lectin domain family 4, member A3</fullName>
    </submittedName>
</protein>
<dbReference type="AlphaFoldDB" id="E9PT25"/>
<keyword evidence="13" id="KW-1015">Disulfide bond</keyword>
<evidence type="ECO:0000256" key="7">
    <source>
        <dbReference type="ARBA" id="ARBA00022837"/>
    </source>
</evidence>
<dbReference type="GO" id="GO:0002470">
    <property type="term" value="P:plasmacytoid dendritic cell antigen processing and presentation"/>
    <property type="evidence" value="ECO:0000266"/>
    <property type="project" value="RGD"/>
</dbReference>
<feature type="transmembrane region" description="Helical" evidence="15">
    <location>
        <begin position="50"/>
        <end position="69"/>
    </location>
</feature>
<dbReference type="InterPro" id="IPR033989">
    <property type="entry name" value="CD209-like_CTLD"/>
</dbReference>
<keyword evidence="14" id="KW-0325">Glycoprotein</keyword>
<evidence type="ECO:0000256" key="9">
    <source>
        <dbReference type="ARBA" id="ARBA00022968"/>
    </source>
</evidence>
<keyword evidence="18" id="KW-1185">Reference proteome</keyword>
<accession>E9PT25</accession>
<evidence type="ECO:0000256" key="6">
    <source>
        <dbReference type="ARBA" id="ARBA00022734"/>
    </source>
</evidence>
<evidence type="ECO:0000313" key="19">
    <source>
        <dbReference type="RGD" id="1359528"/>
    </source>
</evidence>
<dbReference type="OMA" id="KSICELM"/>
<dbReference type="GeneID" id="362431"/>
<dbReference type="GO" id="GO:0036037">
    <property type="term" value="P:CD8-positive, alpha-beta T cell activation"/>
    <property type="evidence" value="ECO:0000266"/>
    <property type="project" value="RGD"/>
</dbReference>
<keyword evidence="2" id="KW-1003">Cell membrane</keyword>
<dbReference type="FunCoup" id="E9PT25">
    <property type="interactions" value="14"/>
</dbReference>
<feature type="domain" description="C-type lectin" evidence="16">
    <location>
        <begin position="114"/>
        <end position="231"/>
    </location>
</feature>
<dbReference type="SUPFAM" id="SSF56436">
    <property type="entry name" value="C-type lectin-like"/>
    <property type="match status" value="1"/>
</dbReference>
<dbReference type="RGD" id="1359528">
    <property type="gene designation" value="Clec4a3"/>
</dbReference>
<evidence type="ECO:0000256" key="3">
    <source>
        <dbReference type="ARBA" id="ARBA00022588"/>
    </source>
</evidence>
<evidence type="ECO:0000256" key="13">
    <source>
        <dbReference type="ARBA" id="ARBA00023157"/>
    </source>
</evidence>
<evidence type="ECO:0000256" key="12">
    <source>
        <dbReference type="ARBA" id="ARBA00023136"/>
    </source>
</evidence>
<evidence type="ECO:0000256" key="2">
    <source>
        <dbReference type="ARBA" id="ARBA00022475"/>
    </source>
</evidence>
<dbReference type="FunFam" id="3.10.100.10:FF:000024">
    <property type="entry name" value="C-type lectin domain family 4 member A"/>
    <property type="match status" value="1"/>
</dbReference>
<name>E9PT25_RAT</name>
<evidence type="ECO:0000259" key="16">
    <source>
        <dbReference type="PROSITE" id="PS50041"/>
    </source>
</evidence>
<proteinExistence type="predicted"/>
<dbReference type="InterPro" id="IPR016186">
    <property type="entry name" value="C-type_lectin-like/link_sf"/>
</dbReference>
<dbReference type="PhosphoSitePlus" id="E9PT25"/>
<dbReference type="InterPro" id="IPR001304">
    <property type="entry name" value="C-type_lectin-like"/>
</dbReference>
<dbReference type="SMART" id="SM00034">
    <property type="entry name" value="CLECT"/>
    <property type="match status" value="1"/>
</dbReference>
<sequence length="237" mass="27630">MFSENIYINTNFKNKYDSSDIDTDFRPDPPKKSKSQKSCHKFSKVLFTSLIIYFLLLTILFSSALIILFKKYSQLLEEKTIMKELNYTELECTKWDSLSEDKVWSCCPKDWKPFDSNCYFPSTDSVESWMESEEKCSGIGAHLVVIHSQEEQDFLPRILDTHAAYFIGLSDPGHRQWQWVDQTPYNGNATFWHEGEPSSDNEQCVIINHHENTGWGWSDSSCSDKQKLVCQVKKIYL</sequence>
<keyword evidence="7" id="KW-0106">Calcium</keyword>
<dbReference type="Pfam" id="PF00059">
    <property type="entry name" value="Lectin_C"/>
    <property type="match status" value="1"/>
</dbReference>
<evidence type="ECO:0000256" key="1">
    <source>
        <dbReference type="ARBA" id="ARBA00004401"/>
    </source>
</evidence>
<dbReference type="GO" id="GO:0005509">
    <property type="term" value="F:calcium ion binding"/>
    <property type="evidence" value="ECO:0000266"/>
    <property type="project" value="RGD"/>
</dbReference>
<dbReference type="Ensembl" id="ENSRNOT00000013308.7">
    <property type="protein sequence ID" value="ENSRNOP00000013308.3"/>
    <property type="gene ID" value="ENSRNOG00000010018.7"/>
</dbReference>
<dbReference type="PhylomeDB" id="E9PT25"/>
<evidence type="ECO:0000256" key="4">
    <source>
        <dbReference type="ARBA" id="ARBA00022692"/>
    </source>
</evidence>
<keyword evidence="3" id="KW-0399">Innate immunity</keyword>
<dbReference type="Gene3D" id="3.10.100.10">
    <property type="entry name" value="Mannose-Binding Protein A, subunit A"/>
    <property type="match status" value="1"/>
</dbReference>
<dbReference type="PaxDb" id="10116-ENSRNOP00000013308"/>
<dbReference type="CDD" id="cd03590">
    <property type="entry name" value="CLECT_DC-SIGN_like"/>
    <property type="match status" value="1"/>
</dbReference>
<gene>
    <name evidence="17 19" type="primary">Clec4a3</name>
</gene>
<keyword evidence="9" id="KW-0735">Signal-anchor</keyword>
<dbReference type="Proteomes" id="UP000002494">
    <property type="component" value="Chromosome 4"/>
</dbReference>
<dbReference type="OrthoDB" id="2142683at2759"/>
<evidence type="ECO:0000256" key="8">
    <source>
        <dbReference type="ARBA" id="ARBA00022859"/>
    </source>
</evidence>
<reference evidence="17" key="1">
    <citation type="submission" date="2024-01" db="EMBL/GenBank/DDBJ databases">
        <title>GRCr8: a new rat reference genome assembly contstructed from accurate long reads and long range scaffolding.</title>
        <authorList>
            <person name="Doris P.A."/>
            <person name="Kalbfleisch T."/>
            <person name="Li K."/>
            <person name="Howe K."/>
            <person name="Wood J."/>
        </authorList>
    </citation>
    <scope>NUCLEOTIDE SEQUENCE [LARGE SCALE GENOMIC DNA]</scope>
    <source>
        <strain evidence="17">Brown Norway</strain>
    </source>
</reference>
<dbReference type="GO" id="GO:0009897">
    <property type="term" value="C:external side of plasma membrane"/>
    <property type="evidence" value="ECO:0000318"/>
    <property type="project" value="GO_Central"/>
</dbReference>
<dbReference type="SMR" id="E9PT25"/>
<keyword evidence="10 15" id="KW-1133">Transmembrane helix</keyword>
<dbReference type="STRING" id="10116.ENSRNOP00000013308"/>
<keyword evidence="4 15" id="KW-0812">Transmembrane</keyword>
<dbReference type="CTD" id="73149"/>
<dbReference type="eggNOG" id="KOG4297">
    <property type="taxonomic scope" value="Eukaryota"/>
</dbReference>
<evidence type="ECO:0000256" key="15">
    <source>
        <dbReference type="SAM" id="Phobius"/>
    </source>
</evidence>